<proteinExistence type="predicted"/>
<protein>
    <submittedName>
        <fullName evidence="2">Uncharacterized protein</fullName>
    </submittedName>
</protein>
<evidence type="ECO:0000256" key="1">
    <source>
        <dbReference type="SAM" id="MobiDB-lite"/>
    </source>
</evidence>
<organism evidence="2 3">
    <name type="scientific">Bugula neritina</name>
    <name type="common">Brown bryozoan</name>
    <name type="synonym">Sertularia neritina</name>
    <dbReference type="NCBI Taxonomy" id="10212"/>
    <lineage>
        <taxon>Eukaryota</taxon>
        <taxon>Metazoa</taxon>
        <taxon>Spiralia</taxon>
        <taxon>Lophotrochozoa</taxon>
        <taxon>Bryozoa</taxon>
        <taxon>Gymnolaemata</taxon>
        <taxon>Cheilostomatida</taxon>
        <taxon>Flustrina</taxon>
        <taxon>Buguloidea</taxon>
        <taxon>Bugulidae</taxon>
        <taxon>Bugula</taxon>
    </lineage>
</organism>
<sequence>MESNQMFVSRPKIGEADDDLLAFQEEFLKQASGAPSAKVSRVGDGPQPAPVTPEVSSQTDEVKDKLMGVTPQPEQGDQPMDVSTQVMQSQVVEKSNVSAFLRSVSPPSKFTQGFPVAPRLPPELLSAPADPLPDSKAARPKKRSLFMQQMMLKTKQGVKTVINTPAGAKFVKSCLPSDPFVLFIYTRKRLSTF</sequence>
<evidence type="ECO:0000313" key="2">
    <source>
        <dbReference type="EMBL" id="KAF6039629.1"/>
    </source>
</evidence>
<dbReference type="Proteomes" id="UP000593567">
    <property type="component" value="Unassembled WGS sequence"/>
</dbReference>
<dbReference type="EMBL" id="VXIV02000228">
    <property type="protein sequence ID" value="KAF6039629.1"/>
    <property type="molecule type" value="Genomic_DNA"/>
</dbReference>
<gene>
    <name evidence="2" type="ORF">EB796_002047</name>
</gene>
<dbReference type="OrthoDB" id="348201at2759"/>
<comment type="caution">
    <text evidence="2">The sequence shown here is derived from an EMBL/GenBank/DDBJ whole genome shotgun (WGS) entry which is preliminary data.</text>
</comment>
<evidence type="ECO:0000313" key="3">
    <source>
        <dbReference type="Proteomes" id="UP000593567"/>
    </source>
</evidence>
<feature type="region of interest" description="Disordered" evidence="1">
    <location>
        <begin position="32"/>
        <end position="88"/>
    </location>
</feature>
<dbReference type="AlphaFoldDB" id="A0A7J7KN86"/>
<feature type="region of interest" description="Disordered" evidence="1">
    <location>
        <begin position="121"/>
        <end position="140"/>
    </location>
</feature>
<reference evidence="2" key="1">
    <citation type="submission" date="2020-06" db="EMBL/GenBank/DDBJ databases">
        <title>Draft genome of Bugula neritina, a colonial animal packing powerful symbionts and potential medicines.</title>
        <authorList>
            <person name="Rayko M."/>
        </authorList>
    </citation>
    <scope>NUCLEOTIDE SEQUENCE [LARGE SCALE GENOMIC DNA]</scope>
    <source>
        <strain evidence="2">Kwan_BN1</strain>
    </source>
</reference>
<name>A0A7J7KN86_BUGNE</name>
<accession>A0A7J7KN86</accession>
<keyword evidence="3" id="KW-1185">Reference proteome</keyword>